<dbReference type="Proteomes" id="UP001284537">
    <property type="component" value="Unassembled WGS sequence"/>
</dbReference>
<gene>
    <name evidence="1" type="ORF">QLH52_11835</name>
</gene>
<protein>
    <submittedName>
        <fullName evidence="1">Uncharacterized protein</fullName>
    </submittedName>
</protein>
<dbReference type="RefSeq" id="WP_319961680.1">
    <property type="nucleotide sequence ID" value="NZ_JAXARY010000010.1"/>
</dbReference>
<evidence type="ECO:0000313" key="2">
    <source>
        <dbReference type="Proteomes" id="UP001284537"/>
    </source>
</evidence>
<proteinExistence type="predicted"/>
<reference evidence="1 2" key="1">
    <citation type="submission" date="2023-11" db="EMBL/GenBank/DDBJ databases">
        <authorList>
            <person name="Ouyang M.-Y."/>
        </authorList>
    </citation>
    <scope>NUCLEOTIDE SEQUENCE [LARGE SCALE GENOMIC DNA]</scope>
    <source>
        <strain evidence="1 2">OY6</strain>
    </source>
</reference>
<accession>A0ABU4UGM5</accession>
<organism evidence="1 2">
    <name type="scientific">Methylomonas defluvii</name>
    <dbReference type="NCBI Taxonomy" id="3045149"/>
    <lineage>
        <taxon>Bacteria</taxon>
        <taxon>Pseudomonadati</taxon>
        <taxon>Pseudomonadota</taxon>
        <taxon>Gammaproteobacteria</taxon>
        <taxon>Methylococcales</taxon>
        <taxon>Methylococcaceae</taxon>
        <taxon>Methylomonas</taxon>
    </lineage>
</organism>
<dbReference type="EMBL" id="JAXARY010000010">
    <property type="protein sequence ID" value="MDX8127975.1"/>
    <property type="molecule type" value="Genomic_DNA"/>
</dbReference>
<evidence type="ECO:0000313" key="1">
    <source>
        <dbReference type="EMBL" id="MDX8127975.1"/>
    </source>
</evidence>
<sequence>MLINATAQALHGNCLFCADKSKQEFQLCSKLAGWRTVQGNPERSEFKPGIPGISPVTVWLDLPSSRYCCERMPAPLEAV</sequence>
<comment type="caution">
    <text evidence="1">The sequence shown here is derived from an EMBL/GenBank/DDBJ whole genome shotgun (WGS) entry which is preliminary data.</text>
</comment>
<name>A0ABU4UGM5_9GAMM</name>
<keyword evidence="2" id="KW-1185">Reference proteome</keyword>